<dbReference type="Gene3D" id="1.10.10.10">
    <property type="entry name" value="Winged helix-like DNA-binding domain superfamily/Winged helix DNA-binding domain"/>
    <property type="match status" value="1"/>
</dbReference>
<dbReference type="InterPro" id="IPR013324">
    <property type="entry name" value="RNA_pol_sigma_r3/r4-like"/>
</dbReference>
<dbReference type="Proteomes" id="UP000053557">
    <property type="component" value="Unassembled WGS sequence"/>
</dbReference>
<evidence type="ECO:0000256" key="5">
    <source>
        <dbReference type="ARBA" id="ARBA00023163"/>
    </source>
</evidence>
<keyword evidence="3" id="KW-0731">Sigma factor</keyword>
<dbReference type="Pfam" id="PF04542">
    <property type="entry name" value="Sigma70_r2"/>
    <property type="match status" value="1"/>
</dbReference>
<evidence type="ECO:0000259" key="6">
    <source>
        <dbReference type="Pfam" id="PF04542"/>
    </source>
</evidence>
<evidence type="ECO:0000313" key="8">
    <source>
        <dbReference type="EMBL" id="KUO95903.1"/>
    </source>
</evidence>
<dbReference type="OrthoDB" id="9785675at2"/>
<sequence length="177" mass="20492">MDDVDIHLVRRAKRGEIDAFETIVRNYQDFVYRTAYGVTQHHSDAKDVAQETFVKVFLSVKNLKEERTFPTWIARITARTALDWIEKHRHIPQSNVALERLASNKNESQAADARIDLQRGMNSLSPEHRMVLVLRDIQGFEYEDISNILEIPIGTVRSRIHNARLQLRRELLSSEGG</sequence>
<dbReference type="SUPFAM" id="SSF88659">
    <property type="entry name" value="Sigma3 and sigma4 domains of RNA polymerase sigma factors"/>
    <property type="match status" value="1"/>
</dbReference>
<dbReference type="GO" id="GO:0003677">
    <property type="term" value="F:DNA binding"/>
    <property type="evidence" value="ECO:0007669"/>
    <property type="project" value="UniProtKB-KW"/>
</dbReference>
<keyword evidence="4" id="KW-0238">DNA-binding</keyword>
<name>A0A101XQY6_9BACL</name>
<dbReference type="PANTHER" id="PTHR43133:SF8">
    <property type="entry name" value="RNA POLYMERASE SIGMA FACTOR HI_1459-RELATED"/>
    <property type="match status" value="1"/>
</dbReference>
<evidence type="ECO:0000256" key="1">
    <source>
        <dbReference type="ARBA" id="ARBA00010641"/>
    </source>
</evidence>
<dbReference type="RefSeq" id="WP_067715686.1">
    <property type="nucleotide sequence ID" value="NZ_LPVJ01000031.1"/>
</dbReference>
<gene>
    <name evidence="8" type="ORF">ATW55_09235</name>
</gene>
<evidence type="ECO:0000256" key="3">
    <source>
        <dbReference type="ARBA" id="ARBA00023082"/>
    </source>
</evidence>
<dbReference type="SUPFAM" id="SSF88946">
    <property type="entry name" value="Sigma2 domain of RNA polymerase sigma factors"/>
    <property type="match status" value="1"/>
</dbReference>
<evidence type="ECO:0000313" key="9">
    <source>
        <dbReference type="Proteomes" id="UP000053557"/>
    </source>
</evidence>
<dbReference type="InterPro" id="IPR039425">
    <property type="entry name" value="RNA_pol_sigma-70-like"/>
</dbReference>
<keyword evidence="2" id="KW-0805">Transcription regulation</keyword>
<evidence type="ECO:0000256" key="2">
    <source>
        <dbReference type="ARBA" id="ARBA00023015"/>
    </source>
</evidence>
<evidence type="ECO:0000259" key="7">
    <source>
        <dbReference type="Pfam" id="PF08281"/>
    </source>
</evidence>
<dbReference type="InterPro" id="IPR007627">
    <property type="entry name" value="RNA_pol_sigma70_r2"/>
</dbReference>
<keyword evidence="9" id="KW-1185">Reference proteome</keyword>
<dbReference type="Gene3D" id="1.10.1740.10">
    <property type="match status" value="1"/>
</dbReference>
<feature type="domain" description="RNA polymerase sigma-70 region 2" evidence="6">
    <location>
        <begin position="23"/>
        <end position="89"/>
    </location>
</feature>
<dbReference type="AlphaFoldDB" id="A0A101XQY6"/>
<feature type="domain" description="RNA polymerase sigma factor 70 region 4 type 2" evidence="7">
    <location>
        <begin position="116"/>
        <end position="167"/>
    </location>
</feature>
<keyword evidence="5" id="KW-0804">Transcription</keyword>
<dbReference type="PANTHER" id="PTHR43133">
    <property type="entry name" value="RNA POLYMERASE ECF-TYPE SIGMA FACTO"/>
    <property type="match status" value="1"/>
</dbReference>
<dbReference type="InterPro" id="IPR013325">
    <property type="entry name" value="RNA_pol_sigma_r2"/>
</dbReference>
<dbReference type="NCBIfam" id="TIGR02937">
    <property type="entry name" value="sigma70-ECF"/>
    <property type="match status" value="1"/>
</dbReference>
<comment type="similarity">
    <text evidence="1">Belongs to the sigma-70 factor family. ECF subfamily.</text>
</comment>
<dbReference type="InterPro" id="IPR036388">
    <property type="entry name" value="WH-like_DNA-bd_sf"/>
</dbReference>
<dbReference type="InterPro" id="IPR013249">
    <property type="entry name" value="RNA_pol_sigma70_r4_t2"/>
</dbReference>
<dbReference type="Pfam" id="PF08281">
    <property type="entry name" value="Sigma70_r4_2"/>
    <property type="match status" value="1"/>
</dbReference>
<dbReference type="GO" id="GO:0006352">
    <property type="term" value="P:DNA-templated transcription initiation"/>
    <property type="evidence" value="ECO:0007669"/>
    <property type="project" value="InterPro"/>
</dbReference>
<dbReference type="GO" id="GO:0016987">
    <property type="term" value="F:sigma factor activity"/>
    <property type="evidence" value="ECO:0007669"/>
    <property type="project" value="UniProtKB-KW"/>
</dbReference>
<organism evidence="8 9">
    <name type="scientific">Ferroacidibacillus organovorans</name>
    <dbReference type="NCBI Taxonomy" id="1765683"/>
    <lineage>
        <taxon>Bacteria</taxon>
        <taxon>Bacillati</taxon>
        <taxon>Bacillota</taxon>
        <taxon>Bacilli</taxon>
        <taxon>Bacillales</taxon>
        <taxon>Alicyclobacillaceae</taxon>
        <taxon>Ferroacidibacillus</taxon>
    </lineage>
</organism>
<proteinExistence type="inferred from homology"/>
<accession>A0A101XQY6</accession>
<dbReference type="CDD" id="cd06171">
    <property type="entry name" value="Sigma70_r4"/>
    <property type="match status" value="1"/>
</dbReference>
<comment type="caution">
    <text evidence="8">The sequence shown here is derived from an EMBL/GenBank/DDBJ whole genome shotgun (WGS) entry which is preliminary data.</text>
</comment>
<protein>
    <submittedName>
        <fullName evidence="8">RNA polymerase subunit sigma-24</fullName>
    </submittedName>
</protein>
<dbReference type="EMBL" id="LPVJ01000031">
    <property type="protein sequence ID" value="KUO95903.1"/>
    <property type="molecule type" value="Genomic_DNA"/>
</dbReference>
<reference evidence="8 9" key="1">
    <citation type="submission" date="2015-12" db="EMBL/GenBank/DDBJ databases">
        <title>Draft genome sequence of Acidibacillus ferrooxidans ITV001, isolated from a chalcopyrite acid mine drainage site in Brazil.</title>
        <authorList>
            <person name="Dall'Agnol H."/>
            <person name="Nancucheo I."/>
            <person name="Johnson B."/>
            <person name="Oliveira R."/>
            <person name="Leite L."/>
            <person name="Pylro V."/>
            <person name="Nunes G.L."/>
            <person name="Tzotzos G."/>
            <person name="Fernandes G.R."/>
            <person name="Dutra J."/>
            <person name="Orellana S.C."/>
            <person name="Oliveira G."/>
        </authorList>
    </citation>
    <scope>NUCLEOTIDE SEQUENCE [LARGE SCALE GENOMIC DNA]</scope>
    <source>
        <strain evidence="9">ITV01</strain>
    </source>
</reference>
<dbReference type="InterPro" id="IPR014284">
    <property type="entry name" value="RNA_pol_sigma-70_dom"/>
</dbReference>
<evidence type="ECO:0000256" key="4">
    <source>
        <dbReference type="ARBA" id="ARBA00023125"/>
    </source>
</evidence>